<gene>
    <name evidence="1" type="ORF">F935_02395</name>
</gene>
<dbReference type="HOGENOM" id="CLU_643560_0_0_6"/>
<organism evidence="1 2">
    <name type="scientific">Acinetobacter calcoaceticus ANC 3811</name>
    <dbReference type="NCBI Taxonomy" id="1217690"/>
    <lineage>
        <taxon>Bacteria</taxon>
        <taxon>Pseudomonadati</taxon>
        <taxon>Pseudomonadota</taxon>
        <taxon>Gammaproteobacteria</taxon>
        <taxon>Moraxellales</taxon>
        <taxon>Moraxellaceae</taxon>
        <taxon>Acinetobacter</taxon>
        <taxon>Acinetobacter calcoaceticus/baumannii complex</taxon>
    </lineage>
</organism>
<dbReference type="PATRIC" id="fig|1217690.3.peg.2381"/>
<dbReference type="EMBL" id="APQJ01000009">
    <property type="protein sequence ID" value="EOQ62442.1"/>
    <property type="molecule type" value="Genomic_DNA"/>
</dbReference>
<reference evidence="1 2" key="1">
    <citation type="submission" date="2013-02" db="EMBL/GenBank/DDBJ databases">
        <title>The Genome Sequence of Acinetobacter sp. ANC 3811.</title>
        <authorList>
            <consortium name="The Broad Institute Genome Sequencing Platform"/>
            <consortium name="The Broad Institute Genome Sequencing Center for Infectious Disease"/>
            <person name="Cerqueira G."/>
            <person name="Feldgarden M."/>
            <person name="Courvalin P."/>
            <person name="Perichon B."/>
            <person name="Grillot-Courvalin C."/>
            <person name="Clermont D."/>
            <person name="Rocha E."/>
            <person name="Yoon E.-J."/>
            <person name="Nemec A."/>
            <person name="Walker B."/>
            <person name="Young S.K."/>
            <person name="Zeng Q."/>
            <person name="Gargeya S."/>
            <person name="Fitzgerald M."/>
            <person name="Haas B."/>
            <person name="Abouelleil A."/>
            <person name="Alvarado L."/>
            <person name="Arachchi H.M."/>
            <person name="Berlin A.M."/>
            <person name="Chapman S.B."/>
            <person name="Dewar J."/>
            <person name="Goldberg J."/>
            <person name="Griggs A."/>
            <person name="Gujja S."/>
            <person name="Hansen M."/>
            <person name="Howarth C."/>
            <person name="Imamovic A."/>
            <person name="Larimer J."/>
            <person name="McCowan C."/>
            <person name="Murphy C."/>
            <person name="Neiman D."/>
            <person name="Pearson M."/>
            <person name="Priest M."/>
            <person name="Roberts A."/>
            <person name="Saif S."/>
            <person name="Shea T."/>
            <person name="Sisk P."/>
            <person name="Sykes S."/>
            <person name="Wortman J."/>
            <person name="Nusbaum C."/>
            <person name="Birren B."/>
        </authorList>
    </citation>
    <scope>NUCLEOTIDE SEQUENCE [LARGE SCALE GENOMIC DNA]</scope>
    <source>
        <strain evidence="1 2">ANC 3811</strain>
    </source>
</reference>
<comment type="caution">
    <text evidence="1">The sequence shown here is derived from an EMBL/GenBank/DDBJ whole genome shotgun (WGS) entry which is preliminary data.</text>
</comment>
<dbReference type="RefSeq" id="WP_016139153.1">
    <property type="nucleotide sequence ID" value="NZ_KB976986.1"/>
</dbReference>
<evidence type="ECO:0000313" key="2">
    <source>
        <dbReference type="Proteomes" id="UP000014041"/>
    </source>
</evidence>
<sequence length="424" mass="50364">MIYTDDNYKLELIDKIVNSTTLREAIKIYRENLSYLKGYKFVLTADSNEGFITGKALDKNFSNGGAIRSLFGSNRVFVLDEVSLIENFKSENSKIHTDYSVSMDTQAVSYLEPYIENKLTRIPADMLEVVDFLVLNNINYDNFPYQFENSFNIVNLRNSEKIFKKIKAYEFFKNIDVSLYEKNRVLRTKLSDEELNMLAQTRISYEIYKLSDDNFHKALNKRFNYVYFTLLVIVIIHFENQNNSLIEKLNLYFKYHDELIANINLRDTMLALEFFSKKNSLGFFSKIQLNYAKLFPVLKGMVWDVLHFRQLEQNATFKMSDQECYFFPAFLTYDKKFIEIISLFQLKALVYKENGEIFPFYKHNFYNYEGLDKTDREIMGNKYFSMESKYLRSLRRDRSSKNLSKIIRELEIRLSEVAKVKKIE</sequence>
<dbReference type="Proteomes" id="UP000014041">
    <property type="component" value="Unassembled WGS sequence"/>
</dbReference>
<name>R8Y4Q2_ACICA</name>
<evidence type="ECO:0000313" key="1">
    <source>
        <dbReference type="EMBL" id="EOQ62442.1"/>
    </source>
</evidence>
<proteinExistence type="predicted"/>
<protein>
    <submittedName>
        <fullName evidence="1">Uncharacterized protein</fullName>
    </submittedName>
</protein>
<accession>R8Y4Q2</accession>
<dbReference type="AlphaFoldDB" id="R8Y4Q2"/>